<reference evidence="3 4" key="1">
    <citation type="submission" date="2020-01" db="EMBL/GenBank/DDBJ databases">
        <title>Spongiivirga citrea KCTC 32990T.</title>
        <authorList>
            <person name="Wang G."/>
        </authorList>
    </citation>
    <scope>NUCLEOTIDE SEQUENCE [LARGE SCALE GENOMIC DNA]</scope>
    <source>
        <strain evidence="3 4">KCTC 32990</strain>
    </source>
</reference>
<comment type="caution">
    <text evidence="3">The sequence shown here is derived from an EMBL/GenBank/DDBJ whole genome shotgun (WGS) entry which is preliminary data.</text>
</comment>
<dbReference type="InterPro" id="IPR049492">
    <property type="entry name" value="BD-FAE-like_dom"/>
</dbReference>
<dbReference type="GO" id="GO:0052689">
    <property type="term" value="F:carboxylic ester hydrolase activity"/>
    <property type="evidence" value="ECO:0007669"/>
    <property type="project" value="TreeGrafter"/>
</dbReference>
<dbReference type="PANTHER" id="PTHR43265">
    <property type="entry name" value="ESTERASE ESTD"/>
    <property type="match status" value="1"/>
</dbReference>
<proteinExistence type="predicted"/>
<keyword evidence="1" id="KW-0732">Signal</keyword>
<dbReference type="PANTHER" id="PTHR43265:SF1">
    <property type="entry name" value="ESTERASE ESTD"/>
    <property type="match status" value="1"/>
</dbReference>
<dbReference type="Proteomes" id="UP000474296">
    <property type="component" value="Unassembled WGS sequence"/>
</dbReference>
<dbReference type="InterPro" id="IPR053145">
    <property type="entry name" value="AB_hydrolase_Est10"/>
</dbReference>
<dbReference type="Gene3D" id="3.40.50.1820">
    <property type="entry name" value="alpha/beta hydrolase"/>
    <property type="match status" value="1"/>
</dbReference>
<dbReference type="EMBL" id="JAABOQ010000010">
    <property type="protein sequence ID" value="NER19126.1"/>
    <property type="molecule type" value="Genomic_DNA"/>
</dbReference>
<keyword evidence="3" id="KW-0378">Hydrolase</keyword>
<evidence type="ECO:0000259" key="2">
    <source>
        <dbReference type="Pfam" id="PF20434"/>
    </source>
</evidence>
<evidence type="ECO:0000256" key="1">
    <source>
        <dbReference type="SAM" id="SignalP"/>
    </source>
</evidence>
<evidence type="ECO:0000313" key="4">
    <source>
        <dbReference type="Proteomes" id="UP000474296"/>
    </source>
</evidence>
<dbReference type="Pfam" id="PF20434">
    <property type="entry name" value="BD-FAE"/>
    <property type="match status" value="1"/>
</dbReference>
<protein>
    <submittedName>
        <fullName evidence="3">Alpha/beta hydrolase</fullName>
    </submittedName>
</protein>
<gene>
    <name evidence="3" type="ORF">GWK10_18060</name>
</gene>
<organism evidence="3 4">
    <name type="scientific">Spongiivirga citrea</name>
    <dbReference type="NCBI Taxonomy" id="1481457"/>
    <lineage>
        <taxon>Bacteria</taxon>
        <taxon>Pseudomonadati</taxon>
        <taxon>Bacteroidota</taxon>
        <taxon>Flavobacteriia</taxon>
        <taxon>Flavobacteriales</taxon>
        <taxon>Flavobacteriaceae</taxon>
        <taxon>Spongiivirga</taxon>
    </lineage>
</organism>
<accession>A0A6M0CMG5</accession>
<feature type="domain" description="BD-FAE-like" evidence="2">
    <location>
        <begin position="47"/>
        <end position="262"/>
    </location>
</feature>
<dbReference type="InterPro" id="IPR029058">
    <property type="entry name" value="AB_hydrolase_fold"/>
</dbReference>
<keyword evidence="4" id="KW-1185">Reference proteome</keyword>
<dbReference type="SUPFAM" id="SSF53474">
    <property type="entry name" value="alpha/beta-Hydrolases"/>
    <property type="match status" value="1"/>
</dbReference>
<evidence type="ECO:0000313" key="3">
    <source>
        <dbReference type="EMBL" id="NER19126.1"/>
    </source>
</evidence>
<name>A0A6M0CMG5_9FLAO</name>
<feature type="chain" id="PRO_5026770593" evidence="1">
    <location>
        <begin position="21"/>
        <end position="313"/>
    </location>
</feature>
<dbReference type="AlphaFoldDB" id="A0A6M0CMG5"/>
<dbReference type="RefSeq" id="WP_164033811.1">
    <property type="nucleotide sequence ID" value="NZ_JAABOQ010000010.1"/>
</dbReference>
<sequence length="313" mass="35237">MIARITIIIVSLVLSAITNAQSIKEEDILLKNNEIELPGTLSYLEETNKQILVIFVHGSGNIDRNGNQTGMSINANYIKQLSDSLVNKGIAFYRYDKRTSNPKNIPIMLKNGIKFNELASDVRVVINHFKDDKRFNKIILVGHSQGSLVSMLAMNDHIDKFISLAGPSETIEDAIVRQVGNQSEELAKVATQHFSELKKTDTILSVNQMLANIFAPQNQAFLKDYNRYNPMVMIKSMTIPILLINGDLDLQVRVKDAELLHESNPDSELVIISKMNHVLKTIEDPAKNQQSYFSPDFPLSQKLVNTLVEFIKK</sequence>
<feature type="signal peptide" evidence="1">
    <location>
        <begin position="1"/>
        <end position="20"/>
    </location>
</feature>